<dbReference type="WBParaSite" id="RSKR_0000933666.1">
    <property type="protein sequence ID" value="RSKR_0000933666.1"/>
    <property type="gene ID" value="RSKR_0000933666"/>
</dbReference>
<dbReference type="Proteomes" id="UP000095286">
    <property type="component" value="Unplaced"/>
</dbReference>
<evidence type="ECO:0000313" key="1">
    <source>
        <dbReference type="Proteomes" id="UP000095286"/>
    </source>
</evidence>
<sequence length="171" mass="19432">MNLNDYLMSGHDTMMFYGGILAIILNIGCFLLMHFVPTKKKDPYKFLMKWGRPVDAFIPFCMGLMTESRNIAGDGAIVTRGLCRFLENPWCGRLNFAITLALNNILFGIIFTTGLMRYNVSIRETAIFKTTLLEKFYLFIIVVVSPVALLATSYNLIVVDDNFIHKAKRTV</sequence>
<reference evidence="2" key="1">
    <citation type="submission" date="2016-11" db="UniProtKB">
        <authorList>
            <consortium name="WormBaseParasite"/>
        </authorList>
    </citation>
    <scope>IDENTIFICATION</scope>
    <source>
        <strain evidence="2">KR3021</strain>
    </source>
</reference>
<accession>A0AC35UAC5</accession>
<organism evidence="1 2">
    <name type="scientific">Rhabditophanes sp. KR3021</name>
    <dbReference type="NCBI Taxonomy" id="114890"/>
    <lineage>
        <taxon>Eukaryota</taxon>
        <taxon>Metazoa</taxon>
        <taxon>Ecdysozoa</taxon>
        <taxon>Nematoda</taxon>
        <taxon>Chromadorea</taxon>
        <taxon>Rhabditida</taxon>
        <taxon>Tylenchina</taxon>
        <taxon>Panagrolaimomorpha</taxon>
        <taxon>Strongyloidoidea</taxon>
        <taxon>Alloionematidae</taxon>
        <taxon>Rhabditophanes</taxon>
    </lineage>
</organism>
<protein>
    <submittedName>
        <fullName evidence="2">G_PROTEIN_RECEP_F1_2 domain-containing protein</fullName>
    </submittedName>
</protein>
<proteinExistence type="predicted"/>
<evidence type="ECO:0000313" key="2">
    <source>
        <dbReference type="WBParaSite" id="RSKR_0000933666.1"/>
    </source>
</evidence>
<name>A0AC35UAC5_9BILA</name>